<dbReference type="OrthoDB" id="422086at2759"/>
<feature type="compositionally biased region" description="Low complexity" evidence="2">
    <location>
        <begin position="326"/>
        <end position="343"/>
    </location>
</feature>
<dbReference type="EMBL" id="VCHE01000012">
    <property type="protein sequence ID" value="KAB2578444.1"/>
    <property type="molecule type" value="Genomic_DNA"/>
</dbReference>
<evidence type="ECO:0000256" key="2">
    <source>
        <dbReference type="SAM" id="MobiDB-lite"/>
    </source>
</evidence>
<comment type="caution">
    <text evidence="3">The sequence shown here is derived from an EMBL/GenBank/DDBJ whole genome shotgun (WGS) entry which is preliminary data.</text>
</comment>
<evidence type="ECO:0000313" key="3">
    <source>
        <dbReference type="EMBL" id="KAB2578444.1"/>
    </source>
</evidence>
<keyword evidence="1" id="KW-0175">Coiled coil</keyword>
<name>A0A5N5DNT4_9PEZI</name>
<sequence>MAPGIPNEASGLGWSKYAPSVQNDGLSKGGLNKRTAESIARQAEIDARLSKLRSRRDPMTEQRDEARRLELIASQKAAEDEHARKKAERVKLEKEEQERIKRQKEEEERLQREKEEAERLRREKEEAERLQREKEEAERRQREKEEAERLQREKEEAERLQREREEAERIKREKEEAEEAARRAALYERIDQVEEDGLSKIQAMQLELQKSIEESTMRQQQISNDMNAKKSEIDEVQETLKRVQLEFQDLQDAEVSITAKLEADTRECDELQTASEQIIERASTLRKEVEEKTLKSLDEIEAFKLPGNIEQQTAPAFKDDKPTPPDDQSSTDSSSEPDGSSQEQASPQHNGDKTKHDKTGNGGVSQGDVVQSKPNIVENGKVKNIMSTEPVSTHRKANSNQSLENKFKFEEWPSQEARPFGGAQKRLVKLYNLPISSTVASIQAFVWGGRIEKIEYTPDNTYAWILFMRDQDCEKYYSDTANGIEHPDGNRTIWVELGEAVSVNETLRGFYDAGHTRCVRAVGADEDWGETALVKLASAKKRKLERIVNGANPKGLRVIEFRFTNIVDAGRFKVELQNDIDWEHCNIYFGTDPCETNTGVHLGVQ</sequence>
<gene>
    <name evidence="3" type="ORF">DBV05_g3104</name>
</gene>
<accession>A0A5N5DNT4</accession>
<proteinExistence type="predicted"/>
<feature type="coiled-coil region" evidence="1">
    <location>
        <begin position="219"/>
        <end position="288"/>
    </location>
</feature>
<organism evidence="3 4">
    <name type="scientific">Lasiodiplodia theobromae</name>
    <dbReference type="NCBI Taxonomy" id="45133"/>
    <lineage>
        <taxon>Eukaryota</taxon>
        <taxon>Fungi</taxon>
        <taxon>Dikarya</taxon>
        <taxon>Ascomycota</taxon>
        <taxon>Pezizomycotina</taxon>
        <taxon>Dothideomycetes</taxon>
        <taxon>Dothideomycetes incertae sedis</taxon>
        <taxon>Botryosphaeriales</taxon>
        <taxon>Botryosphaeriaceae</taxon>
        <taxon>Lasiodiplodia</taxon>
    </lineage>
</organism>
<evidence type="ECO:0000256" key="1">
    <source>
        <dbReference type="SAM" id="Coils"/>
    </source>
</evidence>
<feature type="region of interest" description="Disordered" evidence="2">
    <location>
        <begin position="72"/>
        <end position="177"/>
    </location>
</feature>
<feature type="compositionally biased region" description="Basic and acidic residues" evidence="2">
    <location>
        <begin position="77"/>
        <end position="177"/>
    </location>
</feature>
<dbReference type="AlphaFoldDB" id="A0A5N5DNT4"/>
<feature type="region of interest" description="Disordered" evidence="2">
    <location>
        <begin position="300"/>
        <end position="400"/>
    </location>
</feature>
<keyword evidence="4" id="KW-1185">Reference proteome</keyword>
<feature type="region of interest" description="Disordered" evidence="2">
    <location>
        <begin position="1"/>
        <end position="34"/>
    </location>
</feature>
<dbReference type="Proteomes" id="UP000325902">
    <property type="component" value="Unassembled WGS sequence"/>
</dbReference>
<evidence type="ECO:0000313" key="4">
    <source>
        <dbReference type="Proteomes" id="UP000325902"/>
    </source>
</evidence>
<feature type="compositionally biased region" description="Basic and acidic residues" evidence="2">
    <location>
        <begin position="350"/>
        <end position="359"/>
    </location>
</feature>
<protein>
    <submittedName>
        <fullName evidence="3">Uncharacterized protein</fullName>
    </submittedName>
</protein>
<reference evidence="3 4" key="1">
    <citation type="journal article" date="2019" name="Sci. Rep.">
        <title>A multi-omics analysis of the grapevine pathogen Lasiodiplodia theobromae reveals that temperature affects the expression of virulence- and pathogenicity-related genes.</title>
        <authorList>
            <person name="Felix C."/>
            <person name="Meneses R."/>
            <person name="Goncalves M.F.M."/>
            <person name="Tilleman L."/>
            <person name="Duarte A.S."/>
            <person name="Jorrin-Novo J.V."/>
            <person name="Van de Peer Y."/>
            <person name="Deforce D."/>
            <person name="Van Nieuwerburgh F."/>
            <person name="Esteves A.C."/>
            <person name="Alves A."/>
        </authorList>
    </citation>
    <scope>NUCLEOTIDE SEQUENCE [LARGE SCALE GENOMIC DNA]</scope>
    <source>
        <strain evidence="3 4">LA-SOL3</strain>
    </source>
</reference>